<dbReference type="GeneID" id="115733855"/>
<evidence type="ECO:0000256" key="7">
    <source>
        <dbReference type="ARBA" id="ARBA00022729"/>
    </source>
</evidence>
<dbReference type="InterPro" id="IPR000719">
    <property type="entry name" value="Prot_kinase_dom"/>
</dbReference>
<dbReference type="InterPro" id="IPR000742">
    <property type="entry name" value="EGF"/>
</dbReference>
<dbReference type="RefSeq" id="XP_048131129.1">
    <property type="nucleotide sequence ID" value="XM_048275172.1"/>
</dbReference>
<evidence type="ECO:0000259" key="24">
    <source>
        <dbReference type="PROSITE" id="PS50948"/>
    </source>
</evidence>
<reference evidence="26" key="2">
    <citation type="submission" date="2025-08" db="UniProtKB">
        <authorList>
            <consortium name="RefSeq"/>
        </authorList>
    </citation>
    <scope>IDENTIFICATION</scope>
    <source>
        <tissue evidence="26">Leaf</tissue>
    </source>
</reference>
<comment type="catalytic activity">
    <reaction evidence="15">
        <text>L-threonyl-[protein] + ATP = O-phospho-L-threonyl-[protein] + ADP + H(+)</text>
        <dbReference type="Rhea" id="RHEA:46608"/>
        <dbReference type="Rhea" id="RHEA-COMP:11060"/>
        <dbReference type="Rhea" id="RHEA-COMP:11605"/>
        <dbReference type="ChEBI" id="CHEBI:15378"/>
        <dbReference type="ChEBI" id="CHEBI:30013"/>
        <dbReference type="ChEBI" id="CHEBI:30616"/>
        <dbReference type="ChEBI" id="CHEBI:61977"/>
        <dbReference type="ChEBI" id="CHEBI:456216"/>
        <dbReference type="EC" id="2.7.11.1"/>
    </reaction>
</comment>
<reference evidence="25" key="1">
    <citation type="submission" date="2025-05" db="UniProtKB">
        <authorList>
            <consortium name="RefSeq"/>
        </authorList>
    </citation>
    <scope>NUCLEOTIDE SEQUENCE [LARGE SCALE GENOMIC DNA]</scope>
</reference>
<dbReference type="Gene3D" id="3.30.200.20">
    <property type="entry name" value="Phosphorylase Kinase, domain 1"/>
    <property type="match status" value="1"/>
</dbReference>
<dbReference type="Pfam" id="PF07714">
    <property type="entry name" value="PK_Tyr_Ser-Thr"/>
    <property type="match status" value="2"/>
</dbReference>
<evidence type="ECO:0000256" key="2">
    <source>
        <dbReference type="ARBA" id="ARBA00012513"/>
    </source>
</evidence>
<dbReference type="CDD" id="cd00028">
    <property type="entry name" value="B_lectin"/>
    <property type="match status" value="1"/>
</dbReference>
<evidence type="ECO:0000256" key="15">
    <source>
        <dbReference type="ARBA" id="ARBA00047899"/>
    </source>
</evidence>
<dbReference type="SMART" id="SM00108">
    <property type="entry name" value="B_lectin"/>
    <property type="match status" value="2"/>
</dbReference>
<evidence type="ECO:0000256" key="12">
    <source>
        <dbReference type="ARBA" id="ARBA00023136"/>
    </source>
</evidence>
<dbReference type="CDD" id="cd14066">
    <property type="entry name" value="STKc_IRAK"/>
    <property type="match status" value="1"/>
</dbReference>
<evidence type="ECO:0000313" key="26">
    <source>
        <dbReference type="RefSeq" id="XP_048131129.1"/>
    </source>
</evidence>
<dbReference type="Pfam" id="PF00954">
    <property type="entry name" value="S_locus_glycop"/>
    <property type="match status" value="2"/>
</dbReference>
<accession>A0ABM3H3E0</accession>
<dbReference type="InterPro" id="IPR011009">
    <property type="entry name" value="Kinase-like_dom_sf"/>
</dbReference>
<feature type="signal peptide" evidence="20">
    <location>
        <begin position="1"/>
        <end position="22"/>
    </location>
</feature>
<feature type="domain" description="Protein kinase" evidence="21">
    <location>
        <begin position="1027"/>
        <end position="1380"/>
    </location>
</feature>
<evidence type="ECO:0000259" key="23">
    <source>
        <dbReference type="PROSITE" id="PS50927"/>
    </source>
</evidence>
<keyword evidence="5" id="KW-0808">Transferase</keyword>
<dbReference type="InterPro" id="IPR003609">
    <property type="entry name" value="Pan_app"/>
</dbReference>
<name>A0ABM3H3E0_9MYRT</name>
<dbReference type="SMART" id="SM00473">
    <property type="entry name" value="PAN_AP"/>
    <property type="match status" value="2"/>
</dbReference>
<keyword evidence="6" id="KW-0812">Transmembrane</keyword>
<dbReference type="Proteomes" id="UP000827889">
    <property type="component" value="Chromosome 2"/>
</dbReference>
<dbReference type="CDD" id="cd01098">
    <property type="entry name" value="PAN_AP_plant"/>
    <property type="match status" value="2"/>
</dbReference>
<feature type="domain" description="EGF-like" evidence="22">
    <location>
        <begin position="1023"/>
        <end position="1059"/>
    </location>
</feature>
<dbReference type="PANTHER" id="PTHR27002">
    <property type="entry name" value="RECEPTOR-LIKE SERINE/THREONINE-PROTEIN KINASE SD1-8"/>
    <property type="match status" value="1"/>
</dbReference>
<dbReference type="SMART" id="SM00220">
    <property type="entry name" value="S_TKc"/>
    <property type="match status" value="1"/>
</dbReference>
<dbReference type="Pfam" id="PF08276">
    <property type="entry name" value="PAN_2"/>
    <property type="match status" value="2"/>
</dbReference>
<dbReference type="SUPFAM" id="SSF56112">
    <property type="entry name" value="Protein kinase-like (PK-like)"/>
    <property type="match status" value="2"/>
</dbReference>
<keyword evidence="8 18" id="KW-0547">Nucleotide-binding</keyword>
<evidence type="ECO:0000256" key="17">
    <source>
        <dbReference type="PROSITE-ProRule" id="PRU00076"/>
    </source>
</evidence>
<keyword evidence="11" id="KW-1133">Transmembrane helix</keyword>
<keyword evidence="4" id="KW-0723">Serine/threonine-protein kinase</keyword>
<dbReference type="Gene3D" id="1.10.510.10">
    <property type="entry name" value="Transferase(Phosphotransferase) domain 1"/>
    <property type="match status" value="2"/>
</dbReference>
<feature type="compositionally biased region" description="Polar residues" evidence="19">
    <location>
        <begin position="1387"/>
        <end position="1405"/>
    </location>
</feature>
<evidence type="ECO:0000313" key="25">
    <source>
        <dbReference type="Proteomes" id="UP000827889"/>
    </source>
</evidence>
<feature type="domain" description="Apple" evidence="24">
    <location>
        <begin position="339"/>
        <end position="420"/>
    </location>
</feature>
<gene>
    <name evidence="26" type="primary">LOC115733855</name>
</gene>
<evidence type="ECO:0000256" key="16">
    <source>
        <dbReference type="ARBA" id="ARBA00048679"/>
    </source>
</evidence>
<dbReference type="PROSITE" id="PS50927">
    <property type="entry name" value="BULB_LECTIN"/>
    <property type="match status" value="1"/>
</dbReference>
<dbReference type="Pfam" id="PF11883">
    <property type="entry name" value="DUF3403"/>
    <property type="match status" value="2"/>
</dbReference>
<evidence type="ECO:0000256" key="18">
    <source>
        <dbReference type="PROSITE-ProRule" id="PRU10141"/>
    </source>
</evidence>
<dbReference type="InterPro" id="IPR000858">
    <property type="entry name" value="S_locus_glycoprot_dom"/>
</dbReference>
<dbReference type="PROSITE" id="PS50011">
    <property type="entry name" value="PROTEIN_KINASE_DOM"/>
    <property type="match status" value="2"/>
</dbReference>
<sequence length="1412" mass="157748">MDILCLLLFAESLIWFSGFSVAVDTVYASQSISDGETLVSSGGTFELGFFSPGNLTDRYLGIWYKNVPVRTVVWVANRSQPIHDSSGTLMVVSTGNLVLLNQNRSVVWSTNSTKQAQTPVLQLLESGNLVLRDDGNDSLDTYLWQSFDYPSDTLLPGLKIGWDANSSLERHLTSWKSPDDPSPGDFTWGMERSNYPELVVWKGSSKYVRSGPWNGLRFSGAPQSGSNPVISYKFINNGTEAYHTFTVENKSELVRLVVNQTTYRGELSTWNEDSQSWMLILSVPKDYCDNYGLCGAYSKCLTDKLPYCQCLKGFSPKYPDKWNSNDWSQGCARDKLLGCNDGDGFIKHTQMKLPATTNTWLDGSLSLKDCRMRCLKNCSCTAYSNSDIRGKGSGCVLWFGDLIDMRQFPSGGQDIYIRMSASEIGMDSMWPLKRSYQGTGWLYFSNSFPIEKRKLVATAVASAISGLLLLGITLGITIWKRGMKIGGLRNDIDVPLFDLNTITVATNNFSQRNLIGAGGFGSVYKGNLSTDQEIAVKRLSKDSGQGLEEFSNEVALIARLQHRNLVSLLGCCIDRGERMLIYEYMPNKSLNNFIFDHDNRILLAWDRRFEIIIGIARGILYLHQDSKLQVVHRDLKTSNILLDANLNPKISDFGLARIFGGDKKEARTRRIIGTYGYMSPEYAFDGKFSVKSDVFSFGVLLMEIVSGKRNRGFYHPSHHHSLLGHAWLLWNERRALELMDDSLADSSIISQVERCIHVGLLCVQKFPGDRPTMSSVVFMLANEEAILPHPKPPGFFMERSPTNSGATSPRELHTDNLVTITMPEGLNANIGERTVDKNMVFSSKSVVWSSNSSGMLRNQVAQLLDSGNLVLRGNSSSSSEEYSWQSFNYPSDTQFAGMNIGRNLATGLESYPTSRRSADDPSPGGYMFRLSNRELPQWEIVSTDSGIKHRTGPWNGVQFGGASMAPSSFSQLALIYNASEIYFVYEPLSNGVITRVTLNPSGLVQRLMYMNGSATWDTMYSAPNDICDNYAECGSNGFCRINEAPICKCLQGYTPKSPEEWDPVNRSSGCVRILSLNCSKGEGFLKLSGVKLPDTIDLRLDKNMSLDECKAKCLKNCSCAAYANSDVKEEVTLRNVLHSSLSRCNLKYQQEEKIDHHRDSIHFGTVHSGRSNLGYLREKKIERESSSLTWKRRFDIVMGIARGLLYLHQDSKLQIIHRDLKASNILLDAKLNPKISDFGLARIFGGDEKEVKTRRVIGTYGYMSPQYAFDGKFSVKSDVYGFGVLLLEIISGKKNRGFSHPNHHHNLLGHAWLLWRHSGALELLDKTLCDYADEPQVERCIHVGLLCVQKFPRDRPAMSMVASIPGSEGAVPPQPKQPGFFMERSTENSSSASTGEDHYTNNWMSITMPEAR</sequence>
<dbReference type="Pfam" id="PF01453">
    <property type="entry name" value="B_lectin"/>
    <property type="match status" value="2"/>
</dbReference>
<dbReference type="Gene3D" id="2.90.10.10">
    <property type="entry name" value="Bulb-type lectin domain"/>
    <property type="match status" value="2"/>
</dbReference>
<protein>
    <recommendedName>
        <fullName evidence="2">non-specific serine/threonine protein kinase</fullName>
        <ecNumber evidence="2">2.7.11.1</ecNumber>
    </recommendedName>
</protein>
<keyword evidence="3" id="KW-1003">Cell membrane</keyword>
<dbReference type="PROSITE" id="PS50026">
    <property type="entry name" value="EGF_3"/>
    <property type="match status" value="1"/>
</dbReference>
<dbReference type="InterPro" id="IPR008271">
    <property type="entry name" value="Ser/Thr_kinase_AS"/>
</dbReference>
<evidence type="ECO:0000256" key="3">
    <source>
        <dbReference type="ARBA" id="ARBA00022475"/>
    </source>
</evidence>
<keyword evidence="7 20" id="KW-0732">Signal</keyword>
<evidence type="ECO:0000256" key="1">
    <source>
        <dbReference type="ARBA" id="ARBA00004251"/>
    </source>
</evidence>
<keyword evidence="17" id="KW-0245">EGF-like domain</keyword>
<proteinExistence type="predicted"/>
<organism evidence="25 26">
    <name type="scientific">Rhodamnia argentea</name>
    <dbReference type="NCBI Taxonomy" id="178133"/>
    <lineage>
        <taxon>Eukaryota</taxon>
        <taxon>Viridiplantae</taxon>
        <taxon>Streptophyta</taxon>
        <taxon>Embryophyta</taxon>
        <taxon>Tracheophyta</taxon>
        <taxon>Spermatophyta</taxon>
        <taxon>Magnoliopsida</taxon>
        <taxon>eudicotyledons</taxon>
        <taxon>Gunneridae</taxon>
        <taxon>Pentapetalae</taxon>
        <taxon>rosids</taxon>
        <taxon>malvids</taxon>
        <taxon>Myrtales</taxon>
        <taxon>Myrtaceae</taxon>
        <taxon>Myrtoideae</taxon>
        <taxon>Myrteae</taxon>
        <taxon>Australasian group</taxon>
        <taxon>Rhodamnia</taxon>
    </lineage>
</organism>
<dbReference type="PROSITE" id="PS50948">
    <property type="entry name" value="PAN"/>
    <property type="match status" value="2"/>
</dbReference>
<feature type="binding site" evidence="18">
    <location>
        <position position="537"/>
    </location>
    <ligand>
        <name>ATP</name>
        <dbReference type="ChEBI" id="CHEBI:30616"/>
    </ligand>
</feature>
<comment type="caution">
    <text evidence="17">Lacks conserved residue(s) required for the propagation of feature annotation.</text>
</comment>
<evidence type="ECO:0000256" key="9">
    <source>
        <dbReference type="ARBA" id="ARBA00022777"/>
    </source>
</evidence>
<evidence type="ECO:0000256" key="6">
    <source>
        <dbReference type="ARBA" id="ARBA00022692"/>
    </source>
</evidence>
<evidence type="ECO:0000256" key="8">
    <source>
        <dbReference type="ARBA" id="ARBA00022741"/>
    </source>
</evidence>
<dbReference type="EC" id="2.7.11.1" evidence="2"/>
<dbReference type="PROSITE" id="PS00108">
    <property type="entry name" value="PROTEIN_KINASE_ST"/>
    <property type="match status" value="2"/>
</dbReference>
<comment type="subcellular location">
    <subcellularLocation>
        <location evidence="1">Cell membrane</location>
        <topology evidence="1">Single-pass type I membrane protein</topology>
    </subcellularLocation>
</comment>
<keyword evidence="13" id="KW-1015">Disulfide bond</keyword>
<dbReference type="InterPro" id="IPR001480">
    <property type="entry name" value="Bulb-type_lectin_dom"/>
</dbReference>
<evidence type="ECO:0000256" key="10">
    <source>
        <dbReference type="ARBA" id="ARBA00022840"/>
    </source>
</evidence>
<evidence type="ECO:0000256" key="20">
    <source>
        <dbReference type="SAM" id="SignalP"/>
    </source>
</evidence>
<evidence type="ECO:0000256" key="19">
    <source>
        <dbReference type="SAM" id="MobiDB-lite"/>
    </source>
</evidence>
<feature type="domain" description="Bulb-type lectin" evidence="23">
    <location>
        <begin position="23"/>
        <end position="144"/>
    </location>
</feature>
<keyword evidence="25" id="KW-1185">Reference proteome</keyword>
<evidence type="ECO:0000259" key="22">
    <source>
        <dbReference type="PROSITE" id="PS50026"/>
    </source>
</evidence>
<feature type="chain" id="PRO_5045551878" description="non-specific serine/threonine protein kinase" evidence="20">
    <location>
        <begin position="23"/>
        <end position="1412"/>
    </location>
</feature>
<evidence type="ECO:0000256" key="4">
    <source>
        <dbReference type="ARBA" id="ARBA00022527"/>
    </source>
</evidence>
<evidence type="ECO:0000256" key="13">
    <source>
        <dbReference type="ARBA" id="ARBA00023157"/>
    </source>
</evidence>
<evidence type="ECO:0000256" key="11">
    <source>
        <dbReference type="ARBA" id="ARBA00022989"/>
    </source>
</evidence>
<keyword evidence="9" id="KW-0418">Kinase</keyword>
<dbReference type="InterPro" id="IPR001245">
    <property type="entry name" value="Ser-Thr/Tyr_kinase_cat_dom"/>
</dbReference>
<evidence type="ECO:0000259" key="21">
    <source>
        <dbReference type="PROSITE" id="PS50011"/>
    </source>
</evidence>
<feature type="domain" description="Apple" evidence="24">
    <location>
        <begin position="1078"/>
        <end position="1161"/>
    </location>
</feature>
<dbReference type="InterPro" id="IPR017441">
    <property type="entry name" value="Protein_kinase_ATP_BS"/>
</dbReference>
<keyword evidence="12" id="KW-0472">Membrane</keyword>
<keyword evidence="10 18" id="KW-0067">ATP-binding</keyword>
<dbReference type="InterPro" id="IPR021820">
    <property type="entry name" value="S-locus_recpt_kinase_C"/>
</dbReference>
<feature type="region of interest" description="Disordered" evidence="19">
    <location>
        <begin position="1383"/>
        <end position="1412"/>
    </location>
</feature>
<dbReference type="PANTHER" id="PTHR27002:SF900">
    <property type="entry name" value="S-LOCUS LECTIN KINASE FAMILY PROTEIN"/>
    <property type="match status" value="1"/>
</dbReference>
<evidence type="ECO:0000256" key="5">
    <source>
        <dbReference type="ARBA" id="ARBA00022679"/>
    </source>
</evidence>
<dbReference type="InterPro" id="IPR036426">
    <property type="entry name" value="Bulb-type_lectin_dom_sf"/>
</dbReference>
<feature type="domain" description="Protein kinase" evidence="21">
    <location>
        <begin position="509"/>
        <end position="787"/>
    </location>
</feature>
<dbReference type="SUPFAM" id="SSF51110">
    <property type="entry name" value="alpha-D-mannose-specific plant lectins"/>
    <property type="match status" value="2"/>
</dbReference>
<dbReference type="PROSITE" id="PS00107">
    <property type="entry name" value="PROTEIN_KINASE_ATP"/>
    <property type="match status" value="1"/>
</dbReference>
<comment type="catalytic activity">
    <reaction evidence="16">
        <text>L-seryl-[protein] + ATP = O-phospho-L-seryl-[protein] + ADP + H(+)</text>
        <dbReference type="Rhea" id="RHEA:17989"/>
        <dbReference type="Rhea" id="RHEA-COMP:9863"/>
        <dbReference type="Rhea" id="RHEA-COMP:11604"/>
        <dbReference type="ChEBI" id="CHEBI:15378"/>
        <dbReference type="ChEBI" id="CHEBI:29999"/>
        <dbReference type="ChEBI" id="CHEBI:30616"/>
        <dbReference type="ChEBI" id="CHEBI:83421"/>
        <dbReference type="ChEBI" id="CHEBI:456216"/>
        <dbReference type="EC" id="2.7.11.1"/>
    </reaction>
</comment>
<keyword evidence="14" id="KW-0325">Glycoprotein</keyword>
<evidence type="ECO:0000256" key="14">
    <source>
        <dbReference type="ARBA" id="ARBA00023180"/>
    </source>
</evidence>